<name>A0AA37I0W2_SEGBR</name>
<feature type="domain" description="Protein NO VEIN C-terminal" evidence="1">
    <location>
        <begin position="188"/>
        <end position="273"/>
    </location>
</feature>
<dbReference type="InterPro" id="IPR024975">
    <property type="entry name" value="NOV_C"/>
</dbReference>
<dbReference type="EMBL" id="BPTR01000001">
    <property type="protein sequence ID" value="GJG27081.1"/>
    <property type="molecule type" value="Genomic_DNA"/>
</dbReference>
<evidence type="ECO:0000313" key="3">
    <source>
        <dbReference type="Proteomes" id="UP000887043"/>
    </source>
</evidence>
<reference evidence="2" key="1">
    <citation type="submission" date="2021-08" db="EMBL/GenBank/DDBJ databases">
        <title>Prevotella lacticifex sp. nov., isolated from rumen of cow.</title>
        <authorList>
            <person name="Shinkai T."/>
            <person name="Ikeyama N."/>
            <person name="Kumagai M."/>
            <person name="Ohmori H."/>
            <person name="Sakamoto M."/>
            <person name="Ohkuma M."/>
            <person name="Mitsumori M."/>
        </authorList>
    </citation>
    <scope>NUCLEOTIDE SEQUENCE</scope>
    <source>
        <strain evidence="2">DSM 11371</strain>
    </source>
</reference>
<gene>
    <name evidence="2" type="ORF">PRRU23_07810</name>
</gene>
<dbReference type="RefSeq" id="WP_006282283.1">
    <property type="nucleotide sequence ID" value="NZ_BPTR01000001.1"/>
</dbReference>
<evidence type="ECO:0000313" key="2">
    <source>
        <dbReference type="EMBL" id="GJG27081.1"/>
    </source>
</evidence>
<dbReference type="Proteomes" id="UP000887043">
    <property type="component" value="Unassembled WGS sequence"/>
</dbReference>
<proteinExistence type="predicted"/>
<sequence>MLDERIEKFSEIADCKGLFFVWQSIGHGVVSINSLIQLRAHHKGKLCLNILPTLLLLEEMGYITIEDDNIQVVSIMNDYGDEEEFATHFSEILVDYLVDEEVISLDSLKYRSQEDSFILARNGIKYKHASYRNLLLSLGILTKQDDGFYLFEKKLDKIIEIAPTKNKKKSEERLLQELEQQRIEGLAGELFVLQYERKRLAEHPQKDKVKQISIIDVAAGFDIISFDDVLSTKLNRFIEVKTFRGIPHFHWSVNEIRVSKIRAEHYYLYLVDYDKIKDLDYEPTVIKNPSVFFIDNEEWNITPDSFLYEHI</sequence>
<accession>A0AA37I0W2</accession>
<protein>
    <recommendedName>
        <fullName evidence="1">Protein NO VEIN C-terminal domain-containing protein</fullName>
    </recommendedName>
</protein>
<evidence type="ECO:0000259" key="1">
    <source>
        <dbReference type="Pfam" id="PF13020"/>
    </source>
</evidence>
<dbReference type="AlphaFoldDB" id="A0AA37I0W2"/>
<comment type="caution">
    <text evidence="2">The sequence shown here is derived from an EMBL/GenBank/DDBJ whole genome shotgun (WGS) entry which is preliminary data.</text>
</comment>
<dbReference type="Pfam" id="PF13020">
    <property type="entry name" value="NOV_C"/>
    <property type="match status" value="1"/>
</dbReference>
<organism evidence="2 3">
    <name type="scientific">Segatella bryantii</name>
    <name type="common">Prevotella bryantii</name>
    <dbReference type="NCBI Taxonomy" id="77095"/>
    <lineage>
        <taxon>Bacteria</taxon>
        <taxon>Pseudomonadati</taxon>
        <taxon>Bacteroidota</taxon>
        <taxon>Bacteroidia</taxon>
        <taxon>Bacteroidales</taxon>
        <taxon>Prevotellaceae</taxon>
        <taxon>Segatella</taxon>
    </lineage>
</organism>